<comment type="caution">
    <text evidence="1">The sequence shown here is derived from an EMBL/GenBank/DDBJ whole genome shotgun (WGS) entry which is preliminary data.</text>
</comment>
<feature type="non-terminal residue" evidence="1">
    <location>
        <position position="187"/>
    </location>
</feature>
<reference evidence="1 2" key="1">
    <citation type="journal article" date="2014" name="Agronomy (Basel)">
        <title>A Draft Genome Sequence for Ensete ventricosum, the Drought-Tolerant Tree Against Hunger.</title>
        <authorList>
            <person name="Harrison J."/>
            <person name="Moore K.A."/>
            <person name="Paszkiewicz K."/>
            <person name="Jones T."/>
            <person name="Grant M."/>
            <person name="Ambacheew D."/>
            <person name="Muzemil S."/>
            <person name="Studholme D.J."/>
        </authorList>
    </citation>
    <scope>NUCLEOTIDE SEQUENCE [LARGE SCALE GENOMIC DNA]</scope>
</reference>
<organism evidence="1 2">
    <name type="scientific">Ensete ventricosum</name>
    <name type="common">Abyssinian banana</name>
    <name type="synonym">Musa ensete</name>
    <dbReference type="NCBI Taxonomy" id="4639"/>
    <lineage>
        <taxon>Eukaryota</taxon>
        <taxon>Viridiplantae</taxon>
        <taxon>Streptophyta</taxon>
        <taxon>Embryophyta</taxon>
        <taxon>Tracheophyta</taxon>
        <taxon>Spermatophyta</taxon>
        <taxon>Magnoliopsida</taxon>
        <taxon>Liliopsida</taxon>
        <taxon>Zingiberales</taxon>
        <taxon>Musaceae</taxon>
        <taxon>Ensete</taxon>
    </lineage>
</organism>
<name>A0A426ZXY4_ENSVE</name>
<protein>
    <submittedName>
        <fullName evidence="1">Uncharacterized protein</fullName>
    </submittedName>
</protein>
<dbReference type="AlphaFoldDB" id="A0A426ZXY4"/>
<proteinExistence type="predicted"/>
<dbReference type="EMBL" id="AMZH03004571">
    <property type="protein sequence ID" value="RRT68818.1"/>
    <property type="molecule type" value="Genomic_DNA"/>
</dbReference>
<accession>A0A426ZXY4</accession>
<evidence type="ECO:0000313" key="2">
    <source>
        <dbReference type="Proteomes" id="UP000287651"/>
    </source>
</evidence>
<dbReference type="Proteomes" id="UP000287651">
    <property type="component" value="Unassembled WGS sequence"/>
</dbReference>
<gene>
    <name evidence="1" type="ORF">B296_00037979</name>
</gene>
<evidence type="ECO:0000313" key="1">
    <source>
        <dbReference type="EMBL" id="RRT68818.1"/>
    </source>
</evidence>
<sequence length="187" mass="21523">MMDHRLLNLKEGFADEVNHLRPDHEILLLVDKKVIELLELLVQDGGKPRIVSGGQGPGGASGGARRPLRLRRPRQVFDELLEELVGEELVPPLRQCLLEVPPEILPKFHVFLPHSVMGFLIRRELLREDDYRDCFDVGFAFDRPTTPSEMVDCCRGDYAQEDLTRVVQAWPICRIQRRRRPYLGSPH</sequence>